<sequence>MLQIQSYVNVLPDPVGP</sequence>
<accession>A0A0E9TWU7</accession>
<evidence type="ECO:0000313" key="1">
    <source>
        <dbReference type="EMBL" id="JAH57932.1"/>
    </source>
</evidence>
<proteinExistence type="predicted"/>
<name>A0A0E9TWU7_ANGAN</name>
<dbReference type="AlphaFoldDB" id="A0A0E9TWU7"/>
<protein>
    <submittedName>
        <fullName evidence="1">Uncharacterized protein</fullName>
    </submittedName>
</protein>
<reference evidence="1" key="2">
    <citation type="journal article" date="2015" name="Fish Shellfish Immunol.">
        <title>Early steps in the European eel (Anguilla anguilla)-Vibrio vulnificus interaction in the gills: Role of the RtxA13 toxin.</title>
        <authorList>
            <person name="Callol A."/>
            <person name="Pajuelo D."/>
            <person name="Ebbesson L."/>
            <person name="Teles M."/>
            <person name="MacKenzie S."/>
            <person name="Amaro C."/>
        </authorList>
    </citation>
    <scope>NUCLEOTIDE SEQUENCE</scope>
</reference>
<reference evidence="1" key="1">
    <citation type="submission" date="2014-11" db="EMBL/GenBank/DDBJ databases">
        <authorList>
            <person name="Amaro Gonzalez C."/>
        </authorList>
    </citation>
    <scope>NUCLEOTIDE SEQUENCE</scope>
</reference>
<organism evidence="1">
    <name type="scientific">Anguilla anguilla</name>
    <name type="common">European freshwater eel</name>
    <name type="synonym">Muraena anguilla</name>
    <dbReference type="NCBI Taxonomy" id="7936"/>
    <lineage>
        <taxon>Eukaryota</taxon>
        <taxon>Metazoa</taxon>
        <taxon>Chordata</taxon>
        <taxon>Craniata</taxon>
        <taxon>Vertebrata</taxon>
        <taxon>Euteleostomi</taxon>
        <taxon>Actinopterygii</taxon>
        <taxon>Neopterygii</taxon>
        <taxon>Teleostei</taxon>
        <taxon>Anguilliformes</taxon>
        <taxon>Anguillidae</taxon>
        <taxon>Anguilla</taxon>
    </lineage>
</organism>
<dbReference type="EMBL" id="GBXM01050645">
    <property type="protein sequence ID" value="JAH57932.1"/>
    <property type="molecule type" value="Transcribed_RNA"/>
</dbReference>